<sequence length="397" mass="44118">MNSRRELPLPDINDAHHANDSDIIKLIITPEARDHNDACGFPAANYGKQQQDDCITSDNEILSSSHSIEILQTQYLLKISYVTYVTTERNDSGIHTVTSSKSTSPHDESTQEQGTSVTENQQQAHCLDGEDSMENLNSSKMKSSTTSGSSCVCNLTNAKTVASLDHSISVHDPHAKKYIPRISSSFDGANEEFFGAVYVNGQIFVYDSNRSSFQINCTQNWENLSSSIDASTSRKEFWSQPKCENSPSTPQTIEKIWTKSEQYTHDDIATPEKTKNSDDHHDCSDLGSDINVNAINDKTDAYLIEDQQRDEDSNVLDQHDCSDLDSDINPLINNDAQETSQNVAEKEEEVDIKDETTNAGVEITHGTHDTVMSIDATTFFRVFTPGNRRISTTVTIT</sequence>
<evidence type="ECO:0000313" key="3">
    <source>
        <dbReference type="Proteomes" id="UP000053105"/>
    </source>
</evidence>
<dbReference type="Proteomes" id="UP000053105">
    <property type="component" value="Unassembled WGS sequence"/>
</dbReference>
<evidence type="ECO:0000256" key="1">
    <source>
        <dbReference type="SAM" id="MobiDB-lite"/>
    </source>
</evidence>
<feature type="compositionally biased region" description="Polar residues" evidence="1">
    <location>
        <begin position="94"/>
        <end position="103"/>
    </location>
</feature>
<reference evidence="2 3" key="1">
    <citation type="submission" date="2015-07" db="EMBL/GenBank/DDBJ databases">
        <title>The genome of Melipona quadrifasciata.</title>
        <authorList>
            <person name="Pan H."/>
            <person name="Kapheim K."/>
        </authorList>
    </citation>
    <scope>NUCLEOTIDE SEQUENCE [LARGE SCALE GENOMIC DNA]</scope>
    <source>
        <strain evidence="2">0111107301</strain>
        <tissue evidence="2">Whole body</tissue>
    </source>
</reference>
<dbReference type="AlphaFoldDB" id="A0A0N1ITQ4"/>
<dbReference type="OrthoDB" id="416093at2759"/>
<name>A0A0N1ITQ4_9HYME</name>
<feature type="region of interest" description="Disordered" evidence="1">
    <location>
        <begin position="94"/>
        <end position="122"/>
    </location>
</feature>
<dbReference type="EMBL" id="KQ435755">
    <property type="protein sequence ID" value="KOX76032.1"/>
    <property type="molecule type" value="Genomic_DNA"/>
</dbReference>
<evidence type="ECO:0000313" key="2">
    <source>
        <dbReference type="EMBL" id="KOX76032.1"/>
    </source>
</evidence>
<accession>A0A0N1ITQ4</accession>
<protein>
    <submittedName>
        <fullName evidence="2">Uncharacterized protein</fullName>
    </submittedName>
</protein>
<feature type="compositionally biased region" description="Polar residues" evidence="1">
    <location>
        <begin position="111"/>
        <end position="122"/>
    </location>
</feature>
<gene>
    <name evidence="2" type="ORF">WN51_12519</name>
</gene>
<proteinExistence type="predicted"/>
<organism evidence="2 3">
    <name type="scientific">Melipona quadrifasciata</name>
    <dbReference type="NCBI Taxonomy" id="166423"/>
    <lineage>
        <taxon>Eukaryota</taxon>
        <taxon>Metazoa</taxon>
        <taxon>Ecdysozoa</taxon>
        <taxon>Arthropoda</taxon>
        <taxon>Hexapoda</taxon>
        <taxon>Insecta</taxon>
        <taxon>Pterygota</taxon>
        <taxon>Neoptera</taxon>
        <taxon>Endopterygota</taxon>
        <taxon>Hymenoptera</taxon>
        <taxon>Apocrita</taxon>
        <taxon>Aculeata</taxon>
        <taxon>Apoidea</taxon>
        <taxon>Anthophila</taxon>
        <taxon>Apidae</taxon>
        <taxon>Melipona</taxon>
    </lineage>
</organism>
<keyword evidence="3" id="KW-1185">Reference proteome</keyword>